<keyword evidence="7 14" id="KW-0677">Repeat</keyword>
<comment type="subunit">
    <text evidence="4">Homodimer.</text>
</comment>
<dbReference type="SMART" id="SM00335">
    <property type="entry name" value="ANX"/>
    <property type="match status" value="6"/>
</dbReference>
<evidence type="ECO:0000256" key="8">
    <source>
        <dbReference type="ARBA" id="ARBA00022837"/>
    </source>
</evidence>
<dbReference type="GO" id="GO:0005544">
    <property type="term" value="F:calcium-dependent phospholipid binding"/>
    <property type="evidence" value="ECO:0007669"/>
    <property type="project" value="UniProtKB-KW"/>
</dbReference>
<evidence type="ECO:0000256" key="10">
    <source>
        <dbReference type="ARBA" id="ARBA00023302"/>
    </source>
</evidence>
<feature type="compositionally biased region" description="Pro residues" evidence="15">
    <location>
        <begin position="367"/>
        <end position="381"/>
    </location>
</feature>
<dbReference type="PANTHER" id="PTHR10502">
    <property type="entry name" value="ANNEXIN"/>
    <property type="match status" value="1"/>
</dbReference>
<dbReference type="FunFam" id="1.10.220.10:FF:000002">
    <property type="entry name" value="Annexin"/>
    <property type="match status" value="2"/>
</dbReference>
<evidence type="ECO:0000256" key="12">
    <source>
        <dbReference type="ARBA" id="ARBA00059330"/>
    </source>
</evidence>
<dbReference type="GO" id="GO:0005634">
    <property type="term" value="C:nucleus"/>
    <property type="evidence" value="ECO:0007669"/>
    <property type="project" value="TreeGrafter"/>
</dbReference>
<dbReference type="Proteomes" id="UP001208570">
    <property type="component" value="Unassembled WGS sequence"/>
</dbReference>
<dbReference type="Gene3D" id="1.10.220.10">
    <property type="entry name" value="Annexin"/>
    <property type="match status" value="6"/>
</dbReference>
<dbReference type="Pfam" id="PF13287">
    <property type="entry name" value="Fn3_assoc"/>
    <property type="match status" value="1"/>
</dbReference>
<evidence type="ECO:0000256" key="11">
    <source>
        <dbReference type="ARBA" id="ARBA00037210"/>
    </source>
</evidence>
<feature type="region of interest" description="Disordered" evidence="15">
    <location>
        <begin position="361"/>
        <end position="385"/>
    </location>
</feature>
<evidence type="ECO:0000256" key="5">
    <source>
        <dbReference type="ARBA" id="ARBA00022553"/>
    </source>
</evidence>
<reference evidence="16" key="1">
    <citation type="journal article" date="2023" name="Mol. Biol. Evol.">
        <title>Third-Generation Sequencing Reveals the Adaptive Role of the Epigenome in Three Deep-Sea Polychaetes.</title>
        <authorList>
            <person name="Perez M."/>
            <person name="Aroh O."/>
            <person name="Sun Y."/>
            <person name="Lan Y."/>
            <person name="Juniper S.K."/>
            <person name="Young C.R."/>
            <person name="Angers B."/>
            <person name="Qian P.Y."/>
        </authorList>
    </citation>
    <scope>NUCLEOTIDE SEQUENCE</scope>
    <source>
        <strain evidence="16">P08H-3</strain>
    </source>
</reference>
<feature type="region of interest" description="Disordered" evidence="15">
    <location>
        <begin position="395"/>
        <end position="414"/>
    </location>
</feature>
<keyword evidence="17" id="KW-1185">Reference proteome</keyword>
<evidence type="ECO:0000256" key="3">
    <source>
        <dbReference type="ARBA" id="ARBA00007831"/>
    </source>
</evidence>
<evidence type="ECO:0000256" key="4">
    <source>
        <dbReference type="ARBA" id="ARBA00011738"/>
    </source>
</evidence>
<dbReference type="InterPro" id="IPR026876">
    <property type="entry name" value="Fn3_assoc_repeat"/>
</dbReference>
<dbReference type="InterPro" id="IPR001464">
    <property type="entry name" value="Annexin"/>
</dbReference>
<dbReference type="GO" id="GO:0005737">
    <property type="term" value="C:cytoplasm"/>
    <property type="evidence" value="ECO:0007669"/>
    <property type="project" value="TreeGrafter"/>
</dbReference>
<comment type="function">
    <text evidence="11">Calcium/phospholipid-binding protein which promotes membrane fusion and is involved in exocytosis.</text>
</comment>
<comment type="domain">
    <text evidence="14">A pair of annexin repeats may form one binding site for calcium and phospholipid.</text>
</comment>
<dbReference type="PROSITE" id="PS00223">
    <property type="entry name" value="ANNEXIN_1"/>
    <property type="match status" value="2"/>
</dbReference>
<gene>
    <name evidence="16" type="ORF">LSH36_919g01024</name>
</gene>
<keyword evidence="10 14" id="KW-0111">Calcium/phospholipid-binding</keyword>
<dbReference type="FunFam" id="1.10.220.10:FF:000003">
    <property type="entry name" value="Annexin"/>
    <property type="match status" value="1"/>
</dbReference>
<evidence type="ECO:0000256" key="9">
    <source>
        <dbReference type="ARBA" id="ARBA00023216"/>
    </source>
</evidence>
<dbReference type="PRINTS" id="PR00196">
    <property type="entry name" value="ANNEXIN"/>
</dbReference>
<dbReference type="PANTHER" id="PTHR10502:SF239">
    <property type="entry name" value="ANNEXIN A7"/>
    <property type="match status" value="1"/>
</dbReference>
<evidence type="ECO:0000256" key="14">
    <source>
        <dbReference type="RuleBase" id="RU003540"/>
    </source>
</evidence>
<evidence type="ECO:0000256" key="7">
    <source>
        <dbReference type="ARBA" id="ARBA00022737"/>
    </source>
</evidence>
<dbReference type="InterPro" id="IPR018502">
    <property type="entry name" value="Annexin_repeat"/>
</dbReference>
<dbReference type="InterPro" id="IPR037104">
    <property type="entry name" value="Annexin_sf"/>
</dbReference>
<evidence type="ECO:0000313" key="16">
    <source>
        <dbReference type="EMBL" id="KAK2142740.1"/>
    </source>
</evidence>
<dbReference type="EMBL" id="JAODUP010000919">
    <property type="protein sequence ID" value="KAK2142740.1"/>
    <property type="molecule type" value="Genomic_DNA"/>
</dbReference>
<evidence type="ECO:0000256" key="1">
    <source>
        <dbReference type="ARBA" id="ARBA00004340"/>
    </source>
</evidence>
<sequence length="924" mass="103240">MPSAGAIVPPIITPLRRHGDARPSSQIDTATYIELETETAECKIYFSTNGSKPNPFQMKVGGRECTFKYRGPFTLKSGKRTLKCLALARDGLHESNVVTKTFQVEDVGPPDDDSSLLDVDVDPWADDVPKTSKSYLRSGLNKKKKNMHNSRKTDIKEAWGNDTGYDYIPTPGISAEPTNGHITSEKTPDHLTNSVNLPDGPFNPTNYSGTQMNFWGVSPAGGVPMPGAATNPLGSVSLPYGTTPNQLGYMTSNMLQGMNCPRLSINDLRRLMQEVQQAQKPMPAIELPKEPEPKPESPGCGDWKGNLEHIYAHLIERCKKELAFRTAVGNPKFCQIVHADFDEEDSAYLLTVSFRKPGASIRAAAPKPKPTPAPAPAPKPKPTLKGTATAIGAAKKFEKKQPVKPKPKPEPKKDPFFVTEEYEAEGTLKPWEYFNAERDCEALRAAMKGVGTDERVIVDIMGYRISTQRQEIVKMFKTMFGKDLREELKGETSGDFKEVLKSLCMTPDEYDASEIKRAVKGLGTDEDALIEILCTRTNAQIKAIREAYTRLYDKDLLKDVKSDTSGDFKQLLTYQIQGQRKESPEYDKTEAEQDAKNLYKAGEGKKWGTDESTFNQIICRRSFAHLRAVFEEYSKLSKRTIEEAIKSEFSGDIKNSLIAVVRVIQNKPGYFAKKLQKAMKGGGTDDQAMVRICVSRCEIDMVQIKKAFEEEFKGTLAEWIKDDTSGDYREMLLALIGERPAPIPTAEEIEDAEGEPELEEVEEEVLELVKTYREVYGKDLKKELHGELSGNFRDVILGLCLSPTEFDAEQLRKAMKANRPSGNIVDRKKARKDAKDIMEAGEKKMGTDESRFNVILCSRSFPQLRATFEEFAKIANKEIEDTIKSEMSGDLKRGMLAIGFCPNPEKRIIIVPSRILRNPEIDIC</sequence>
<name>A0AAD9IYP6_9ANNE</name>
<keyword evidence="9 14" id="KW-0041">Annexin</keyword>
<dbReference type="FunFam" id="1.10.220.10:FF:000005">
    <property type="entry name" value="Annexin"/>
    <property type="match status" value="1"/>
</dbReference>
<evidence type="ECO:0000256" key="13">
    <source>
        <dbReference type="ARBA" id="ARBA00060393"/>
    </source>
</evidence>
<dbReference type="GO" id="GO:0043657">
    <property type="term" value="C:host cell"/>
    <property type="evidence" value="ECO:0007669"/>
    <property type="project" value="UniProtKB-SubCell"/>
</dbReference>
<dbReference type="GO" id="GO:0012506">
    <property type="term" value="C:vesicle membrane"/>
    <property type="evidence" value="ECO:0007669"/>
    <property type="project" value="TreeGrafter"/>
</dbReference>
<keyword evidence="6" id="KW-0479">Metal-binding</keyword>
<accession>A0AAD9IYP6</accession>
<keyword evidence="5" id="KW-0597">Phosphoprotein</keyword>
<dbReference type="AlphaFoldDB" id="A0AAD9IYP6"/>
<evidence type="ECO:0000256" key="6">
    <source>
        <dbReference type="ARBA" id="ARBA00022723"/>
    </source>
</evidence>
<dbReference type="PROSITE" id="PS51897">
    <property type="entry name" value="ANNEXIN_2"/>
    <property type="match status" value="5"/>
</dbReference>
<dbReference type="SUPFAM" id="SSF47874">
    <property type="entry name" value="Annexin"/>
    <property type="match status" value="2"/>
</dbReference>
<organism evidence="16 17">
    <name type="scientific">Paralvinella palmiformis</name>
    <dbReference type="NCBI Taxonomy" id="53620"/>
    <lineage>
        <taxon>Eukaryota</taxon>
        <taxon>Metazoa</taxon>
        <taxon>Spiralia</taxon>
        <taxon>Lophotrochozoa</taxon>
        <taxon>Annelida</taxon>
        <taxon>Polychaeta</taxon>
        <taxon>Sedentaria</taxon>
        <taxon>Canalipalpata</taxon>
        <taxon>Terebellida</taxon>
        <taxon>Terebelliformia</taxon>
        <taxon>Alvinellidae</taxon>
        <taxon>Paralvinella</taxon>
    </lineage>
</organism>
<comment type="caution">
    <text evidence="16">The sequence shown here is derived from an EMBL/GenBank/DDBJ whole genome shotgun (WGS) entry which is preliminary data.</text>
</comment>
<proteinExistence type="inferred from homology"/>
<protein>
    <recommendedName>
        <fullName evidence="14">Annexin</fullName>
    </recommendedName>
</protein>
<comment type="function">
    <text evidence="12">Involved in reproduction of the worm. Involved in host-parasite interaction. Delivered into the host cell by means of parasite exosomes. Binds to acidic phospholipid membranes in a calcium-dependent manner in vitro. Causes aggregation of liposomes in the presence of calcium, but not in its absence. Likely to promote membrane fusion. May provide structural integrity within the tegument.</text>
</comment>
<evidence type="ECO:0000256" key="15">
    <source>
        <dbReference type="SAM" id="MobiDB-lite"/>
    </source>
</evidence>
<dbReference type="GO" id="GO:0005509">
    <property type="term" value="F:calcium ion binding"/>
    <property type="evidence" value="ECO:0007669"/>
    <property type="project" value="InterPro"/>
</dbReference>
<keyword evidence="8 14" id="KW-0106">Calcium</keyword>
<dbReference type="Pfam" id="PF00191">
    <property type="entry name" value="Annexin"/>
    <property type="match status" value="5"/>
</dbReference>
<dbReference type="GO" id="GO:0005886">
    <property type="term" value="C:plasma membrane"/>
    <property type="evidence" value="ECO:0007669"/>
    <property type="project" value="TreeGrafter"/>
</dbReference>
<comment type="similarity">
    <text evidence="3 14">Belongs to the annexin family.</text>
</comment>
<dbReference type="GO" id="GO:0001786">
    <property type="term" value="F:phosphatidylserine binding"/>
    <property type="evidence" value="ECO:0007669"/>
    <property type="project" value="TreeGrafter"/>
</dbReference>
<dbReference type="GO" id="GO:0005576">
    <property type="term" value="C:extracellular region"/>
    <property type="evidence" value="ECO:0007669"/>
    <property type="project" value="UniProtKB-SubCell"/>
</dbReference>
<comment type="subcellular location">
    <subcellularLocation>
        <location evidence="1">Host cell</location>
    </subcellularLocation>
    <subcellularLocation>
        <location evidence="2">Secreted</location>
        <location evidence="2">Extracellular exosome</location>
    </subcellularLocation>
    <subcellularLocation>
        <location evidence="13">Tegument</location>
    </subcellularLocation>
</comment>
<evidence type="ECO:0000256" key="2">
    <source>
        <dbReference type="ARBA" id="ARBA00004550"/>
    </source>
</evidence>
<dbReference type="FunFam" id="1.10.220.10:FF:000001">
    <property type="entry name" value="Annexin"/>
    <property type="match status" value="1"/>
</dbReference>
<dbReference type="InterPro" id="IPR018252">
    <property type="entry name" value="Annexin_repeat_CS"/>
</dbReference>
<evidence type="ECO:0000313" key="17">
    <source>
        <dbReference type="Proteomes" id="UP001208570"/>
    </source>
</evidence>